<dbReference type="GO" id="GO:0009055">
    <property type="term" value="F:electron transfer activity"/>
    <property type="evidence" value="ECO:0007669"/>
    <property type="project" value="TreeGrafter"/>
</dbReference>
<dbReference type="RefSeq" id="WP_133559407.1">
    <property type="nucleotide sequence ID" value="NZ_SNZA01000001.1"/>
</dbReference>
<dbReference type="PANTHER" id="PTHR34386">
    <property type="entry name" value="GLUTAREDOXIN"/>
    <property type="match status" value="1"/>
</dbReference>
<feature type="chain" id="PRO_5020962876" evidence="1">
    <location>
        <begin position="21"/>
        <end position="267"/>
    </location>
</feature>
<dbReference type="AlphaFoldDB" id="A0A4R6X6W2"/>
<dbReference type="Proteomes" id="UP000295729">
    <property type="component" value="Unassembled WGS sequence"/>
</dbReference>
<comment type="caution">
    <text evidence="3">The sequence shown here is derived from an EMBL/GenBank/DDBJ whole genome shotgun (WGS) entry which is preliminary data.</text>
</comment>
<proteinExistence type="predicted"/>
<keyword evidence="1" id="KW-0732">Signal</keyword>
<reference evidence="3 4" key="1">
    <citation type="submission" date="2019-03" db="EMBL/GenBank/DDBJ databases">
        <title>Genomic Encyclopedia of Type Strains, Phase IV (KMG-IV): sequencing the most valuable type-strain genomes for metagenomic binning, comparative biology and taxonomic classification.</title>
        <authorList>
            <person name="Goeker M."/>
        </authorList>
    </citation>
    <scope>NUCLEOTIDE SEQUENCE [LARGE SCALE GENOMIC DNA]</scope>
    <source>
        <strain evidence="3 4">DSM 5604</strain>
    </source>
</reference>
<name>A0A4R6X6W2_9GAMM</name>
<dbReference type="OrthoDB" id="526867at2"/>
<feature type="signal peptide" evidence="1">
    <location>
        <begin position="1"/>
        <end position="20"/>
    </location>
</feature>
<evidence type="ECO:0000259" key="2">
    <source>
        <dbReference type="Pfam" id="PF04784"/>
    </source>
</evidence>
<evidence type="ECO:0000256" key="1">
    <source>
        <dbReference type="SAM" id="SignalP"/>
    </source>
</evidence>
<keyword evidence="4" id="KW-1185">Reference proteome</keyword>
<feature type="domain" description="DUF547" evidence="2">
    <location>
        <begin position="76"/>
        <end position="189"/>
    </location>
</feature>
<dbReference type="PANTHER" id="PTHR34386:SF1">
    <property type="entry name" value="GLUTAREDOXIN-LIKE PROTEIN NRDH"/>
    <property type="match status" value="1"/>
</dbReference>
<dbReference type="InterPro" id="IPR006869">
    <property type="entry name" value="DUF547"/>
</dbReference>
<evidence type="ECO:0000313" key="3">
    <source>
        <dbReference type="EMBL" id="TDR14756.1"/>
    </source>
</evidence>
<evidence type="ECO:0000313" key="4">
    <source>
        <dbReference type="Proteomes" id="UP000295729"/>
    </source>
</evidence>
<sequence>MKVWLVVLLFSLGVSSNVLANNAFNHGGWDQLLQKHVRLIDEGKASQVDYQGFLESKGALVQYLKQLESVNQQTFDSWHRNDQLAFLINAYNAWTVQLILTKWPNLDSIKDLGGLFRSPWRKEFIPLLGQVRSLDEIEHELIRGSDRYQDPRIHFAVNCASIGCPALANVAYQGDSLEQLLEQQTRLFLADRSRNRLDGKTLKLSSIFKWYKEDFEKGWQGYDSLESFLVHYKEALSLPESSVQSLMRGDLKLSFLRYDWGLNSVDR</sequence>
<protein>
    <submittedName>
        <fullName evidence="3">Uncharacterized protein DUF547</fullName>
    </submittedName>
</protein>
<dbReference type="Pfam" id="PF04784">
    <property type="entry name" value="DUF547"/>
    <property type="match status" value="1"/>
</dbReference>
<organism evidence="3 4">
    <name type="scientific">Marinomonas communis</name>
    <dbReference type="NCBI Taxonomy" id="28254"/>
    <lineage>
        <taxon>Bacteria</taxon>
        <taxon>Pseudomonadati</taxon>
        <taxon>Pseudomonadota</taxon>
        <taxon>Gammaproteobacteria</taxon>
        <taxon>Oceanospirillales</taxon>
        <taxon>Oceanospirillaceae</taxon>
        <taxon>Marinomonas</taxon>
    </lineage>
</organism>
<accession>A0A4R6X6W2</accession>
<dbReference type="GO" id="GO:0045454">
    <property type="term" value="P:cell redox homeostasis"/>
    <property type="evidence" value="ECO:0007669"/>
    <property type="project" value="TreeGrafter"/>
</dbReference>
<gene>
    <name evidence="3" type="ORF">C8D85_0102</name>
</gene>
<dbReference type="EMBL" id="SNZA01000001">
    <property type="protein sequence ID" value="TDR14756.1"/>
    <property type="molecule type" value="Genomic_DNA"/>
</dbReference>
<dbReference type="InterPro" id="IPR051548">
    <property type="entry name" value="Grx-like_ET"/>
</dbReference>